<accession>A0A3R9Q4M3</accession>
<dbReference type="EMBL" id="RBVX01000007">
    <property type="protein sequence ID" value="RSL33527.1"/>
    <property type="molecule type" value="Genomic_DNA"/>
</dbReference>
<dbReference type="Proteomes" id="UP000275076">
    <property type="component" value="Unassembled WGS sequence"/>
</dbReference>
<dbReference type="InterPro" id="IPR036111">
    <property type="entry name" value="Mal/L-sulfo/L-lacto_DH-like_sf"/>
</dbReference>
<evidence type="ECO:0000313" key="4">
    <source>
        <dbReference type="Proteomes" id="UP000275076"/>
    </source>
</evidence>
<dbReference type="SUPFAM" id="SSF89733">
    <property type="entry name" value="L-sulfolactate dehydrogenase-like"/>
    <property type="match status" value="1"/>
</dbReference>
<dbReference type="PANTHER" id="PTHR11091">
    <property type="entry name" value="OXIDOREDUCTASE-RELATED"/>
    <property type="match status" value="1"/>
</dbReference>
<dbReference type="InterPro" id="IPR003767">
    <property type="entry name" value="Malate/L-lactate_DH-like"/>
</dbReference>
<keyword evidence="4" id="KW-1185">Reference proteome</keyword>
<dbReference type="PANTHER" id="PTHR11091:SF0">
    <property type="entry name" value="MALATE DEHYDROGENASE"/>
    <property type="match status" value="1"/>
</dbReference>
<dbReference type="InterPro" id="IPR043143">
    <property type="entry name" value="Mal/L-sulf/L-lact_DH-like_NADP"/>
</dbReference>
<sequence length="349" mass="38269">MSNYYTQDSLIEWSKTLLQQTGMKKEDAKITADSLVRADMEGAGTHGMNRLLMYVPRLIENQINPTPQVEFEENDAVLRVKGDNGLGQVVSHQAMEKGIPIAKKFGTATIFVSQSNHFGTAAYYCQKAFQENMALMAVTNSPSGIAPWGGSQAYFGTNPLAFGFPNQKGSPVIIDMSSSVVARGNILVAEKEGREIPDGWALDKNGNPTNDPKEALAGSLLPLGGAKGYAMAMAVEMMAGVLTGSSFGSHVNSIFQSGNEPADVGHAFILFNIEHWMNLNTYNERIEQILSDVKKSPLAEGFEEILYPGERRERSRKISEENGIHLSENIENDLKTLSQKHNIRFPEPI</sequence>
<dbReference type="Gene3D" id="3.30.1370.60">
    <property type="entry name" value="Hypothetical oxidoreductase yiak, domain 2"/>
    <property type="match status" value="1"/>
</dbReference>
<name>A0A3R9Q4M3_9BACI</name>
<dbReference type="AlphaFoldDB" id="A0A3R9Q4M3"/>
<reference evidence="3 4" key="1">
    <citation type="submission" date="2018-10" db="EMBL/GenBank/DDBJ databases">
        <title>Draft genome sequence of Bacillus salarius IM0101, isolated from a hypersaline soil in Inner Mongolia, China.</title>
        <authorList>
            <person name="Yamprayoonswat W."/>
            <person name="Boonvisut S."/>
            <person name="Jumpathong W."/>
            <person name="Sittihan S."/>
            <person name="Ruangsuj P."/>
            <person name="Wanthongcharoen S."/>
            <person name="Thongpramul N."/>
            <person name="Pimmason S."/>
            <person name="Yu B."/>
            <person name="Yasawong M."/>
        </authorList>
    </citation>
    <scope>NUCLEOTIDE SEQUENCE [LARGE SCALE GENOMIC DNA]</scope>
    <source>
        <strain evidence="3 4">IM0101</strain>
    </source>
</reference>
<comment type="similarity">
    <text evidence="1">Belongs to the LDH2/MDH2 oxidoreductase family.</text>
</comment>
<evidence type="ECO:0000256" key="1">
    <source>
        <dbReference type="ARBA" id="ARBA00006056"/>
    </source>
</evidence>
<keyword evidence="2" id="KW-0560">Oxidoreductase</keyword>
<evidence type="ECO:0000256" key="2">
    <source>
        <dbReference type="ARBA" id="ARBA00023002"/>
    </source>
</evidence>
<gene>
    <name evidence="3" type="ORF">D7Z54_09410</name>
</gene>
<comment type="caution">
    <text evidence="3">The sequence shown here is derived from an EMBL/GenBank/DDBJ whole genome shotgun (WGS) entry which is preliminary data.</text>
</comment>
<evidence type="ECO:0000313" key="3">
    <source>
        <dbReference type="EMBL" id="RSL33527.1"/>
    </source>
</evidence>
<dbReference type="InterPro" id="IPR043144">
    <property type="entry name" value="Mal/L-sulf/L-lact_DH-like_ah"/>
</dbReference>
<organism evidence="3 4">
    <name type="scientific">Salibacterium salarium</name>
    <dbReference type="NCBI Taxonomy" id="284579"/>
    <lineage>
        <taxon>Bacteria</taxon>
        <taxon>Bacillati</taxon>
        <taxon>Bacillota</taxon>
        <taxon>Bacilli</taxon>
        <taxon>Bacillales</taxon>
        <taxon>Bacillaceae</taxon>
    </lineage>
</organism>
<dbReference type="Gene3D" id="1.10.1530.10">
    <property type="match status" value="1"/>
</dbReference>
<dbReference type="RefSeq" id="WP_125555588.1">
    <property type="nucleotide sequence ID" value="NZ_RBVX01000007.1"/>
</dbReference>
<dbReference type="OrthoDB" id="9769447at2"/>
<dbReference type="Pfam" id="PF02615">
    <property type="entry name" value="Ldh_2"/>
    <property type="match status" value="1"/>
</dbReference>
<dbReference type="GO" id="GO:0016491">
    <property type="term" value="F:oxidoreductase activity"/>
    <property type="evidence" value="ECO:0007669"/>
    <property type="project" value="UniProtKB-KW"/>
</dbReference>
<protein>
    <submittedName>
        <fullName evidence="3">Ldh family oxidoreductase</fullName>
    </submittedName>
</protein>
<proteinExistence type="inferred from homology"/>